<keyword evidence="3" id="KW-1185">Reference proteome</keyword>
<dbReference type="Pfam" id="PF02915">
    <property type="entry name" value="Rubrerythrin"/>
    <property type="match status" value="1"/>
</dbReference>
<dbReference type="PANTHER" id="PTHR43339:SF1">
    <property type="entry name" value="RUBRERYTHRIN"/>
    <property type="match status" value="1"/>
</dbReference>
<gene>
    <name evidence="2" type="ORF">CP373A1_05645</name>
</gene>
<dbReference type="InterPro" id="IPR003251">
    <property type="entry name" value="Rr_diiron-bd_dom"/>
</dbReference>
<dbReference type="AlphaFoldDB" id="A0A174V8G7"/>
<dbReference type="PANTHER" id="PTHR43339">
    <property type="entry name" value="RUBRERYTHRIN-RELATED"/>
    <property type="match status" value="1"/>
</dbReference>
<dbReference type="InterPro" id="IPR009078">
    <property type="entry name" value="Ferritin-like_SF"/>
</dbReference>
<reference evidence="2 3" key="1">
    <citation type="submission" date="2016-06" db="EMBL/GenBank/DDBJ databases">
        <authorList>
            <person name="Kjaerup R.B."/>
            <person name="Dalgaard T.S."/>
            <person name="Juul-Madsen H.R."/>
        </authorList>
    </citation>
    <scope>NUCLEOTIDE SEQUENCE [LARGE SCALE GENOMIC DNA]</scope>
    <source>
        <strain evidence="2 3">373-A1</strain>
    </source>
</reference>
<dbReference type="InterPro" id="IPR012347">
    <property type="entry name" value="Ferritin-like"/>
</dbReference>
<dbReference type="CDD" id="cd01046">
    <property type="entry name" value="Rubrerythrin_like"/>
    <property type="match status" value="1"/>
</dbReference>
<protein>
    <submittedName>
        <fullName evidence="2">Rubrerythrin family protein</fullName>
    </submittedName>
</protein>
<dbReference type="InterPro" id="IPR052773">
    <property type="entry name" value="Anaerobic_Peroxidase-Rel"/>
</dbReference>
<proteinExistence type="predicted"/>
<sequence>MNKLEFAKVNELGIVKDNEEFKASLNGQFTGETAEVGLYLAMARVAQRQGYAEVAEVLKVIAWEEAEHAAQYAELMGKVSDSTEKNISQMINGEVGSNKYKADLAEKAKDAGLEELYTFIDHAARDEARHASMLNGLLKRL</sequence>
<dbReference type="OrthoDB" id="9805587at2"/>
<organism evidence="2 3">
    <name type="scientific">Clostridium paraputrificum</name>
    <dbReference type="NCBI Taxonomy" id="29363"/>
    <lineage>
        <taxon>Bacteria</taxon>
        <taxon>Bacillati</taxon>
        <taxon>Bacillota</taxon>
        <taxon>Clostridia</taxon>
        <taxon>Eubacteriales</taxon>
        <taxon>Clostridiaceae</taxon>
        <taxon>Clostridium</taxon>
    </lineage>
</organism>
<accession>A0A174V8G7</accession>
<dbReference type="InterPro" id="IPR045236">
    <property type="entry name" value="RevRr_diiron-bd_dom"/>
</dbReference>
<evidence type="ECO:0000313" key="2">
    <source>
        <dbReference type="EMBL" id="OBY11433.1"/>
    </source>
</evidence>
<dbReference type="GO" id="GO:0016491">
    <property type="term" value="F:oxidoreductase activity"/>
    <property type="evidence" value="ECO:0007669"/>
    <property type="project" value="InterPro"/>
</dbReference>
<dbReference type="InterPro" id="IPR009040">
    <property type="entry name" value="Ferritin-like_diiron"/>
</dbReference>
<evidence type="ECO:0000259" key="1">
    <source>
        <dbReference type="PROSITE" id="PS50905"/>
    </source>
</evidence>
<dbReference type="eggNOG" id="COG1592">
    <property type="taxonomic scope" value="Bacteria"/>
</dbReference>
<feature type="domain" description="Ferritin-like diiron" evidence="1">
    <location>
        <begin position="15"/>
        <end position="141"/>
    </location>
</feature>
<name>A0A174V8G7_9CLOT</name>
<dbReference type="SUPFAM" id="SSF47240">
    <property type="entry name" value="Ferritin-like"/>
    <property type="match status" value="1"/>
</dbReference>
<dbReference type="GeneID" id="42776284"/>
<comment type="caution">
    <text evidence="2">The sequence shown here is derived from an EMBL/GenBank/DDBJ whole genome shotgun (WGS) entry which is preliminary data.</text>
</comment>
<dbReference type="RefSeq" id="WP_027098464.1">
    <property type="nucleotide sequence ID" value="NZ_CABJAZ010000002.1"/>
</dbReference>
<dbReference type="EMBL" id="MAPZ01000014">
    <property type="protein sequence ID" value="OBY11433.1"/>
    <property type="molecule type" value="Genomic_DNA"/>
</dbReference>
<dbReference type="Gene3D" id="1.20.1260.10">
    <property type="match status" value="1"/>
</dbReference>
<dbReference type="PROSITE" id="PS50905">
    <property type="entry name" value="FERRITIN_LIKE"/>
    <property type="match status" value="1"/>
</dbReference>
<dbReference type="GO" id="GO:0005506">
    <property type="term" value="F:iron ion binding"/>
    <property type="evidence" value="ECO:0007669"/>
    <property type="project" value="InterPro"/>
</dbReference>
<evidence type="ECO:0000313" key="3">
    <source>
        <dbReference type="Proteomes" id="UP000092714"/>
    </source>
</evidence>
<dbReference type="Proteomes" id="UP000092714">
    <property type="component" value="Unassembled WGS sequence"/>
</dbReference>